<dbReference type="Proteomes" id="UP000199628">
    <property type="component" value="Unassembled WGS sequence"/>
</dbReference>
<evidence type="ECO:0000313" key="2">
    <source>
        <dbReference type="EMBL" id="SDC45127.1"/>
    </source>
</evidence>
<keyword evidence="1" id="KW-0732">Signal</keyword>
<reference evidence="3" key="1">
    <citation type="submission" date="2016-10" db="EMBL/GenBank/DDBJ databases">
        <authorList>
            <person name="Varghese N."/>
            <person name="Submissions S."/>
        </authorList>
    </citation>
    <scope>NUCLEOTIDE SEQUENCE [LARGE SCALE GENOMIC DNA]</scope>
    <source>
        <strain evidence="3">CGMCC 1.9108</strain>
    </source>
</reference>
<dbReference type="STRING" id="639004.SAMN04488239_102296"/>
<sequence length="162" mass="18165">MFLRIVISLIAAMLLTLAATAEVNAEGVLDGHSFSGMIGPAEDPDLEDSLYFDDGHFWSAICTSCGFAPGPYLTEQTADGLRFTGTLESESRGRFEYDGLVRADGSIRVSITWERRRWYWTSRREILFVGERTSGFEMASLSEMRQEMKLVNPESSPLCSRF</sequence>
<gene>
    <name evidence="2" type="ORF">SAMN04488239_102296</name>
</gene>
<dbReference type="AlphaFoldDB" id="A0A1G6LPW4"/>
<accession>A0A1G6LPW4</accession>
<evidence type="ECO:0000256" key="1">
    <source>
        <dbReference type="SAM" id="SignalP"/>
    </source>
</evidence>
<name>A0A1G6LPW4_9RHOB</name>
<keyword evidence="3" id="KW-1185">Reference proteome</keyword>
<organism evidence="2 3">
    <name type="scientific">Ruegeria marina</name>
    <dbReference type="NCBI Taxonomy" id="639004"/>
    <lineage>
        <taxon>Bacteria</taxon>
        <taxon>Pseudomonadati</taxon>
        <taxon>Pseudomonadota</taxon>
        <taxon>Alphaproteobacteria</taxon>
        <taxon>Rhodobacterales</taxon>
        <taxon>Roseobacteraceae</taxon>
        <taxon>Ruegeria</taxon>
    </lineage>
</organism>
<feature type="signal peptide" evidence="1">
    <location>
        <begin position="1"/>
        <end position="21"/>
    </location>
</feature>
<dbReference type="EMBL" id="FMZV01000002">
    <property type="protein sequence ID" value="SDC45127.1"/>
    <property type="molecule type" value="Genomic_DNA"/>
</dbReference>
<proteinExistence type="predicted"/>
<feature type="chain" id="PRO_5011712243" evidence="1">
    <location>
        <begin position="22"/>
        <end position="162"/>
    </location>
</feature>
<protein>
    <submittedName>
        <fullName evidence="2">Uncharacterized protein</fullName>
    </submittedName>
</protein>
<evidence type="ECO:0000313" key="3">
    <source>
        <dbReference type="Proteomes" id="UP000199628"/>
    </source>
</evidence>